<feature type="region of interest" description="Disordered" evidence="1">
    <location>
        <begin position="1"/>
        <end position="128"/>
    </location>
</feature>
<keyword evidence="4" id="KW-1185">Reference proteome</keyword>
<evidence type="ECO:0000313" key="4">
    <source>
        <dbReference type="Proteomes" id="UP000054549"/>
    </source>
</evidence>
<gene>
    <name evidence="3" type="ORF">M378DRAFT_180492</name>
    <name evidence="2" type="ORF">M378DRAFT_182500</name>
</gene>
<evidence type="ECO:0000313" key="2">
    <source>
        <dbReference type="EMBL" id="KIL54552.1"/>
    </source>
</evidence>
<dbReference type="Proteomes" id="UP000054549">
    <property type="component" value="Unassembled WGS sequence"/>
</dbReference>
<feature type="compositionally biased region" description="Basic and acidic residues" evidence="1">
    <location>
        <begin position="34"/>
        <end position="54"/>
    </location>
</feature>
<evidence type="ECO:0000313" key="3">
    <source>
        <dbReference type="EMBL" id="KIL60251.1"/>
    </source>
</evidence>
<dbReference type="OrthoDB" id="3100274at2759"/>
<accession>A0A0C2WU09</accession>
<dbReference type="EMBL" id="KN818301">
    <property type="protein sequence ID" value="KIL60251.1"/>
    <property type="molecule type" value="Genomic_DNA"/>
</dbReference>
<dbReference type="HOGENOM" id="CLU_1337205_0_0_1"/>
<name>A0A0C2WU09_AMAMK</name>
<dbReference type="AlphaFoldDB" id="A0A0C2WU09"/>
<feature type="compositionally biased region" description="Acidic residues" evidence="1">
    <location>
        <begin position="85"/>
        <end position="117"/>
    </location>
</feature>
<proteinExistence type="predicted"/>
<protein>
    <submittedName>
        <fullName evidence="3">Uncharacterized protein</fullName>
    </submittedName>
</protein>
<dbReference type="EMBL" id="KN818704">
    <property type="protein sequence ID" value="KIL54552.1"/>
    <property type="molecule type" value="Genomic_DNA"/>
</dbReference>
<evidence type="ECO:0000256" key="1">
    <source>
        <dbReference type="SAM" id="MobiDB-lite"/>
    </source>
</evidence>
<reference evidence="3 4" key="1">
    <citation type="submission" date="2014-04" db="EMBL/GenBank/DDBJ databases">
        <title>Evolutionary Origins and Diversification of the Mycorrhizal Mutualists.</title>
        <authorList>
            <consortium name="DOE Joint Genome Institute"/>
            <consortium name="Mycorrhizal Genomics Consortium"/>
            <person name="Kohler A."/>
            <person name="Kuo A."/>
            <person name="Nagy L.G."/>
            <person name="Floudas D."/>
            <person name="Copeland A."/>
            <person name="Barry K.W."/>
            <person name="Cichocki N."/>
            <person name="Veneault-Fourrey C."/>
            <person name="LaButti K."/>
            <person name="Lindquist E.A."/>
            <person name="Lipzen A."/>
            <person name="Lundell T."/>
            <person name="Morin E."/>
            <person name="Murat C."/>
            <person name="Riley R."/>
            <person name="Ohm R."/>
            <person name="Sun H."/>
            <person name="Tunlid A."/>
            <person name="Henrissat B."/>
            <person name="Grigoriev I.V."/>
            <person name="Hibbett D.S."/>
            <person name="Martin F."/>
        </authorList>
    </citation>
    <scope>NUCLEOTIDE SEQUENCE [LARGE SCALE GENOMIC DNA]</scope>
    <source>
        <strain evidence="3 4">Koide BX008</strain>
    </source>
</reference>
<sequence>MLKYNRLQIVHAPEPQAPPDIDQDLGGASGNSIHDQDNFYPHNHEAMDEIHEDLGQQELLHSPASPPPNNDLGELPRSPLPDQEPLNEGEDSSDDENEEMAVGDDEEGGDDVDEDIELPSVSMDDLWPQPTLPKLALAKDMIENIKAARLEDDLDEEMLAKLKCPPEEPEILDKKTLFSMSIFNNLISHSEKTYHRASSSIRTTS</sequence>
<organism evidence="3 4">
    <name type="scientific">Amanita muscaria (strain Koide BX008)</name>
    <dbReference type="NCBI Taxonomy" id="946122"/>
    <lineage>
        <taxon>Eukaryota</taxon>
        <taxon>Fungi</taxon>
        <taxon>Dikarya</taxon>
        <taxon>Basidiomycota</taxon>
        <taxon>Agaricomycotina</taxon>
        <taxon>Agaricomycetes</taxon>
        <taxon>Agaricomycetidae</taxon>
        <taxon>Agaricales</taxon>
        <taxon>Pluteineae</taxon>
        <taxon>Amanitaceae</taxon>
        <taxon>Amanita</taxon>
    </lineage>
</organism>